<evidence type="ECO:0000313" key="3">
    <source>
        <dbReference type="Proteomes" id="UP001054945"/>
    </source>
</evidence>
<sequence>MLFCIRSHLPIRSRNVSSGNPPHCTGFWRAKKEAKTKSKPQRRPFGRVPTKSGNKFLPSVSLYRAHHPTTPGRVIDSPFRTTVCEVFWNQNGHKSIDLDERTTGEKLLKQSVDENEELLSFTFFP</sequence>
<evidence type="ECO:0000256" key="1">
    <source>
        <dbReference type="SAM" id="MobiDB-lite"/>
    </source>
</evidence>
<feature type="region of interest" description="Disordered" evidence="1">
    <location>
        <begin position="16"/>
        <end position="53"/>
    </location>
</feature>
<organism evidence="2 3">
    <name type="scientific">Caerostris extrusa</name>
    <name type="common">Bark spider</name>
    <name type="synonym">Caerostris bankana</name>
    <dbReference type="NCBI Taxonomy" id="172846"/>
    <lineage>
        <taxon>Eukaryota</taxon>
        <taxon>Metazoa</taxon>
        <taxon>Ecdysozoa</taxon>
        <taxon>Arthropoda</taxon>
        <taxon>Chelicerata</taxon>
        <taxon>Arachnida</taxon>
        <taxon>Araneae</taxon>
        <taxon>Araneomorphae</taxon>
        <taxon>Entelegynae</taxon>
        <taxon>Araneoidea</taxon>
        <taxon>Araneidae</taxon>
        <taxon>Caerostris</taxon>
    </lineage>
</organism>
<dbReference type="AlphaFoldDB" id="A0AAV4Y8Q8"/>
<dbReference type="EMBL" id="BPLR01001598">
    <property type="protein sequence ID" value="GIZ03405.1"/>
    <property type="molecule type" value="Genomic_DNA"/>
</dbReference>
<proteinExistence type="predicted"/>
<reference evidence="2 3" key="1">
    <citation type="submission" date="2021-06" db="EMBL/GenBank/DDBJ databases">
        <title>Caerostris extrusa draft genome.</title>
        <authorList>
            <person name="Kono N."/>
            <person name="Arakawa K."/>
        </authorList>
    </citation>
    <scope>NUCLEOTIDE SEQUENCE [LARGE SCALE GENOMIC DNA]</scope>
</reference>
<comment type="caution">
    <text evidence="2">The sequence shown here is derived from an EMBL/GenBank/DDBJ whole genome shotgun (WGS) entry which is preliminary data.</text>
</comment>
<keyword evidence="3" id="KW-1185">Reference proteome</keyword>
<gene>
    <name evidence="2" type="ORF">CEXT_40501</name>
</gene>
<protein>
    <submittedName>
        <fullName evidence="2">Uncharacterized protein</fullName>
    </submittedName>
</protein>
<dbReference type="Proteomes" id="UP001054945">
    <property type="component" value="Unassembled WGS sequence"/>
</dbReference>
<evidence type="ECO:0000313" key="2">
    <source>
        <dbReference type="EMBL" id="GIZ03405.1"/>
    </source>
</evidence>
<name>A0AAV4Y8Q8_CAEEX</name>
<accession>A0AAV4Y8Q8</accession>